<evidence type="ECO:0000313" key="4">
    <source>
        <dbReference type="Proteomes" id="UP000015388"/>
    </source>
</evidence>
<keyword evidence="2" id="KW-1133">Transmembrane helix</keyword>
<dbReference type="HOGENOM" id="CLU_2408277_0_0_11"/>
<evidence type="ECO:0000256" key="2">
    <source>
        <dbReference type="SAM" id="Phobius"/>
    </source>
</evidence>
<organism evidence="3 4">
    <name type="scientific">Corynebacterium maris DSM 45190</name>
    <dbReference type="NCBI Taxonomy" id="1224163"/>
    <lineage>
        <taxon>Bacteria</taxon>
        <taxon>Bacillati</taxon>
        <taxon>Actinomycetota</taxon>
        <taxon>Actinomycetes</taxon>
        <taxon>Mycobacteriales</taxon>
        <taxon>Corynebacteriaceae</taxon>
        <taxon>Corynebacterium</taxon>
    </lineage>
</organism>
<keyword evidence="2" id="KW-0812">Transmembrane</keyword>
<name>S5ST42_9CORY</name>
<accession>S5ST42</accession>
<proteinExistence type="predicted"/>
<evidence type="ECO:0000256" key="1">
    <source>
        <dbReference type="SAM" id="MobiDB-lite"/>
    </source>
</evidence>
<protein>
    <submittedName>
        <fullName evidence="3">Uncharacterized protein</fullName>
    </submittedName>
</protein>
<keyword evidence="4" id="KW-1185">Reference proteome</keyword>
<feature type="compositionally biased region" description="Gly residues" evidence="1">
    <location>
        <begin position="105"/>
        <end position="114"/>
    </location>
</feature>
<dbReference type="RefSeq" id="WP_020934160.1">
    <property type="nucleotide sequence ID" value="NC_021915.1"/>
</dbReference>
<dbReference type="AlphaFoldDB" id="S5ST42"/>
<dbReference type="Proteomes" id="UP000015388">
    <property type="component" value="Chromosome"/>
</dbReference>
<feature type="transmembrane region" description="Helical" evidence="2">
    <location>
        <begin position="41"/>
        <end position="63"/>
    </location>
</feature>
<evidence type="ECO:0000313" key="3">
    <source>
        <dbReference type="EMBL" id="AGS34227.1"/>
    </source>
</evidence>
<gene>
    <name evidence="3" type="ORF">B841_03720</name>
</gene>
<reference evidence="3 4" key="1">
    <citation type="submission" date="2012-11" db="EMBL/GenBank/DDBJ databases">
        <title>The complete genome sequence of Corynebacterium maris Coryn-1 (=DSM 45190).</title>
        <authorList>
            <person name="Schaffert L."/>
            <person name="Albersmeier A."/>
            <person name="Kalinowski J."/>
            <person name="Ruckert C."/>
        </authorList>
    </citation>
    <scope>NUCLEOTIDE SEQUENCE [LARGE SCALE GENOMIC DNA]</scope>
    <source>
        <strain evidence="4">Coryn-1</strain>
    </source>
</reference>
<feature type="region of interest" description="Disordered" evidence="1">
    <location>
        <begin position="91"/>
        <end position="114"/>
    </location>
</feature>
<sequence>MIYVVPGALAGTAFYLLLVGVNAAVERIWSRQRRLRAHSRLVIYCLVAVAFTFFIVMAGGGNWATHMQIAGFLLSGCIFSSMTALADASSSRLPDKKSAAPQSEGGAGTSWGSG</sequence>
<dbReference type="eggNOG" id="ENOG50329K6">
    <property type="taxonomic scope" value="Bacteria"/>
</dbReference>
<keyword evidence="2" id="KW-0472">Membrane</keyword>
<dbReference type="KEGG" id="cmd:B841_03720"/>
<dbReference type="EMBL" id="CP003924">
    <property type="protein sequence ID" value="AGS34227.1"/>
    <property type="molecule type" value="Genomic_DNA"/>
</dbReference>